<dbReference type="HOGENOM" id="CLU_838022_0_0_1"/>
<evidence type="ECO:0000313" key="2">
    <source>
        <dbReference type="EMBL" id="EEY66863.1"/>
    </source>
</evidence>
<dbReference type="KEGG" id="pif:PITG_17442"/>
<dbReference type="OrthoDB" id="443402at2759"/>
<dbReference type="EMBL" id="DS028171">
    <property type="protein sequence ID" value="EEY66863.1"/>
    <property type="molecule type" value="Genomic_DNA"/>
</dbReference>
<dbReference type="RefSeq" id="XP_002896750.1">
    <property type="nucleotide sequence ID" value="XM_002896704.1"/>
</dbReference>
<accession>D0NW27</accession>
<dbReference type="AlphaFoldDB" id="D0NW27"/>
<feature type="compositionally biased region" description="Low complexity" evidence="1">
    <location>
        <begin position="226"/>
        <end position="236"/>
    </location>
</feature>
<sequence length="332" mass="36560">MRSKHSVQALENRLRALKRTYGRDLSRFPPCFFSTSTPTFSHKQLLRLLEPSQAEGAIHDIFSNASAADARQQGRKTDENASEMLPAAILHVIKMIGAVHQDNVCLDIGADLGNVSAQFAMPTIARQCLGIEKRPEASEDVAFFTLSVKFNKALDNKGNVMFLSYLAQHKKKVAYGSSYVKLVSANVGNAYAKLPPAGVGRAYTKRPPADVYPQTPAASRRRWSRSSRSSAAVPSAYTRSCSGRSARTGSRLTARAPMNECWSSKARPFLPEKQVKNLNPFEAKDRVDANHVPGPQDKKPADDNGTPRQSRNWSMRSPRTETMRATARGSLP</sequence>
<dbReference type="VEuPathDB" id="FungiDB:PITG_17442"/>
<feature type="region of interest" description="Disordered" evidence="1">
    <location>
        <begin position="202"/>
        <end position="252"/>
    </location>
</feature>
<dbReference type="InParanoid" id="D0NW27"/>
<reference evidence="3" key="1">
    <citation type="journal article" date="2009" name="Nature">
        <title>Genome sequence and analysis of the Irish potato famine pathogen Phytophthora infestans.</title>
        <authorList>
            <consortium name="The Broad Institute Genome Sequencing Platform"/>
            <person name="Haas B.J."/>
            <person name="Kamoun S."/>
            <person name="Zody M.C."/>
            <person name="Jiang R.H."/>
            <person name="Handsaker R.E."/>
            <person name="Cano L.M."/>
            <person name="Grabherr M."/>
            <person name="Kodira C.D."/>
            <person name="Raffaele S."/>
            <person name="Torto-Alalibo T."/>
            <person name="Bozkurt T.O."/>
            <person name="Ah-Fong A.M."/>
            <person name="Alvarado L."/>
            <person name="Anderson V.L."/>
            <person name="Armstrong M.R."/>
            <person name="Avrova A."/>
            <person name="Baxter L."/>
            <person name="Beynon J."/>
            <person name="Boevink P.C."/>
            <person name="Bollmann S.R."/>
            <person name="Bos J.I."/>
            <person name="Bulone V."/>
            <person name="Cai G."/>
            <person name="Cakir C."/>
            <person name="Carrington J.C."/>
            <person name="Chawner M."/>
            <person name="Conti L."/>
            <person name="Costanzo S."/>
            <person name="Ewan R."/>
            <person name="Fahlgren N."/>
            <person name="Fischbach M.A."/>
            <person name="Fugelstad J."/>
            <person name="Gilroy E.M."/>
            <person name="Gnerre S."/>
            <person name="Green P.J."/>
            <person name="Grenville-Briggs L.J."/>
            <person name="Griffith J."/>
            <person name="Grunwald N.J."/>
            <person name="Horn K."/>
            <person name="Horner N.R."/>
            <person name="Hu C.H."/>
            <person name="Huitema E."/>
            <person name="Jeong D.H."/>
            <person name="Jones A.M."/>
            <person name="Jones J.D."/>
            <person name="Jones R.W."/>
            <person name="Karlsson E.K."/>
            <person name="Kunjeti S.G."/>
            <person name="Lamour K."/>
            <person name="Liu Z."/>
            <person name="Ma L."/>
            <person name="Maclean D."/>
            <person name="Chibucos M.C."/>
            <person name="McDonald H."/>
            <person name="McWalters J."/>
            <person name="Meijer H.J."/>
            <person name="Morgan W."/>
            <person name="Morris P.F."/>
            <person name="Munro C.A."/>
            <person name="O'Neill K."/>
            <person name="Ospina-Giraldo M."/>
            <person name="Pinzon A."/>
            <person name="Pritchard L."/>
            <person name="Ramsahoye B."/>
            <person name="Ren Q."/>
            <person name="Restrepo S."/>
            <person name="Roy S."/>
            <person name="Sadanandom A."/>
            <person name="Savidor A."/>
            <person name="Schornack S."/>
            <person name="Schwartz D.C."/>
            <person name="Schumann U.D."/>
            <person name="Schwessinger B."/>
            <person name="Seyer L."/>
            <person name="Sharpe T."/>
            <person name="Silvar C."/>
            <person name="Song J."/>
            <person name="Studholme D.J."/>
            <person name="Sykes S."/>
            <person name="Thines M."/>
            <person name="van de Vondervoort P.J."/>
            <person name="Phuntumart V."/>
            <person name="Wawra S."/>
            <person name="Weide R."/>
            <person name="Win J."/>
            <person name="Young C."/>
            <person name="Zhou S."/>
            <person name="Fry W."/>
            <person name="Meyers B.C."/>
            <person name="van West P."/>
            <person name="Ristaino J."/>
            <person name="Govers F."/>
            <person name="Birch P.R."/>
            <person name="Whisson S.C."/>
            <person name="Judelson H.S."/>
            <person name="Nusbaum C."/>
        </authorList>
    </citation>
    <scope>NUCLEOTIDE SEQUENCE [LARGE SCALE GENOMIC DNA]</scope>
    <source>
        <strain evidence="3">T30-4</strain>
    </source>
</reference>
<dbReference type="Proteomes" id="UP000006643">
    <property type="component" value="Unassembled WGS sequence"/>
</dbReference>
<dbReference type="Gene3D" id="3.40.50.150">
    <property type="entry name" value="Vaccinia Virus protein VP39"/>
    <property type="match status" value="1"/>
</dbReference>
<name>D0NW27_PHYIT</name>
<feature type="compositionally biased region" description="Polar residues" evidence="1">
    <location>
        <begin position="306"/>
        <end position="317"/>
    </location>
</feature>
<organism evidence="2 3">
    <name type="scientific">Phytophthora infestans (strain T30-4)</name>
    <name type="common">Potato late blight agent</name>
    <dbReference type="NCBI Taxonomy" id="403677"/>
    <lineage>
        <taxon>Eukaryota</taxon>
        <taxon>Sar</taxon>
        <taxon>Stramenopiles</taxon>
        <taxon>Oomycota</taxon>
        <taxon>Peronosporomycetes</taxon>
        <taxon>Peronosporales</taxon>
        <taxon>Peronosporaceae</taxon>
        <taxon>Phytophthora</taxon>
    </lineage>
</organism>
<gene>
    <name evidence="2" type="ORF">PITG_17442</name>
</gene>
<protein>
    <recommendedName>
        <fullName evidence="4">DOT1 domain-containing protein</fullName>
    </recommendedName>
</protein>
<evidence type="ECO:0008006" key="4">
    <source>
        <dbReference type="Google" id="ProtNLM"/>
    </source>
</evidence>
<feature type="compositionally biased region" description="Polar residues" evidence="1">
    <location>
        <begin position="237"/>
        <end position="251"/>
    </location>
</feature>
<evidence type="ECO:0000313" key="3">
    <source>
        <dbReference type="Proteomes" id="UP000006643"/>
    </source>
</evidence>
<proteinExistence type="predicted"/>
<evidence type="ECO:0000256" key="1">
    <source>
        <dbReference type="SAM" id="MobiDB-lite"/>
    </source>
</evidence>
<keyword evidence="3" id="KW-1185">Reference proteome</keyword>
<dbReference type="GeneID" id="9471468"/>
<feature type="region of interest" description="Disordered" evidence="1">
    <location>
        <begin position="281"/>
        <end position="332"/>
    </location>
</feature>
<dbReference type="InterPro" id="IPR029063">
    <property type="entry name" value="SAM-dependent_MTases_sf"/>
</dbReference>
<dbReference type="STRING" id="403677.D0NW27"/>